<dbReference type="GO" id="GO:0003684">
    <property type="term" value="F:damaged DNA binding"/>
    <property type="evidence" value="ECO:0007669"/>
    <property type="project" value="InterPro"/>
</dbReference>
<accession>A0A8K0P1C9</accession>
<evidence type="ECO:0000259" key="1">
    <source>
        <dbReference type="Pfam" id="PF01834"/>
    </source>
</evidence>
<reference evidence="2" key="1">
    <citation type="submission" date="2013-04" db="EMBL/GenBank/DDBJ databases">
        <authorList>
            <person name="Qu J."/>
            <person name="Murali S.C."/>
            <person name="Bandaranaike D."/>
            <person name="Bellair M."/>
            <person name="Blankenburg K."/>
            <person name="Chao H."/>
            <person name="Dinh H."/>
            <person name="Doddapaneni H."/>
            <person name="Downs B."/>
            <person name="Dugan-Rocha S."/>
            <person name="Elkadiri S."/>
            <person name="Gnanaolivu R.D."/>
            <person name="Hernandez B."/>
            <person name="Javaid M."/>
            <person name="Jayaseelan J.C."/>
            <person name="Lee S."/>
            <person name="Li M."/>
            <person name="Ming W."/>
            <person name="Munidasa M."/>
            <person name="Muniz J."/>
            <person name="Nguyen L."/>
            <person name="Ongeri F."/>
            <person name="Osuji N."/>
            <person name="Pu L.-L."/>
            <person name="Puazo M."/>
            <person name="Qu C."/>
            <person name="Quiroz J."/>
            <person name="Raj R."/>
            <person name="Weissenberger G."/>
            <person name="Xin Y."/>
            <person name="Zou X."/>
            <person name="Han Y."/>
            <person name="Richards S."/>
            <person name="Worley K."/>
            <person name="Muzny D."/>
            <person name="Gibbs R."/>
        </authorList>
    </citation>
    <scope>NUCLEOTIDE SEQUENCE</scope>
    <source>
        <strain evidence="2">Sampled in the wild</strain>
    </source>
</reference>
<name>A0A8K0P1C9_LADFU</name>
<proteinExistence type="predicted"/>
<dbReference type="EMBL" id="KZ308451">
    <property type="protein sequence ID" value="KAG8229896.1"/>
    <property type="molecule type" value="Genomic_DNA"/>
</dbReference>
<dbReference type="GO" id="GO:0000012">
    <property type="term" value="P:single strand break repair"/>
    <property type="evidence" value="ECO:0007669"/>
    <property type="project" value="InterPro"/>
</dbReference>
<feature type="non-terminal residue" evidence="2">
    <location>
        <position position="194"/>
    </location>
</feature>
<keyword evidence="3" id="KW-1185">Reference proteome</keyword>
<dbReference type="GO" id="GO:0005634">
    <property type="term" value="C:nucleus"/>
    <property type="evidence" value="ECO:0007669"/>
    <property type="project" value="InterPro"/>
</dbReference>
<dbReference type="InterPro" id="IPR008979">
    <property type="entry name" value="Galactose-bd-like_sf"/>
</dbReference>
<dbReference type="PANTHER" id="PTHR11370:SF5">
    <property type="entry name" value="DNA REPAIR PROTEIN XRCC1"/>
    <property type="match status" value="1"/>
</dbReference>
<dbReference type="GO" id="GO:0006284">
    <property type="term" value="P:base-excision repair"/>
    <property type="evidence" value="ECO:0007669"/>
    <property type="project" value="TreeGrafter"/>
</dbReference>
<dbReference type="PANTHER" id="PTHR11370">
    <property type="entry name" value="DNA-REPAIR PROTEIN XRCC1"/>
    <property type="match status" value="1"/>
</dbReference>
<dbReference type="Pfam" id="PF01834">
    <property type="entry name" value="XRCC1_N"/>
    <property type="match status" value="1"/>
</dbReference>
<organism evidence="2 3">
    <name type="scientific">Ladona fulva</name>
    <name type="common">Scarce chaser dragonfly</name>
    <name type="synonym">Libellula fulva</name>
    <dbReference type="NCBI Taxonomy" id="123851"/>
    <lineage>
        <taxon>Eukaryota</taxon>
        <taxon>Metazoa</taxon>
        <taxon>Ecdysozoa</taxon>
        <taxon>Arthropoda</taxon>
        <taxon>Hexapoda</taxon>
        <taxon>Insecta</taxon>
        <taxon>Pterygota</taxon>
        <taxon>Palaeoptera</taxon>
        <taxon>Odonata</taxon>
        <taxon>Epiprocta</taxon>
        <taxon>Anisoptera</taxon>
        <taxon>Libelluloidea</taxon>
        <taxon>Libellulidae</taxon>
        <taxon>Ladona</taxon>
    </lineage>
</organism>
<dbReference type="InterPro" id="IPR002706">
    <property type="entry name" value="Xrcc1_N"/>
</dbReference>
<dbReference type="Proteomes" id="UP000792457">
    <property type="component" value="Unassembled WGS sequence"/>
</dbReference>
<dbReference type="Gene3D" id="2.60.120.260">
    <property type="entry name" value="Galactose-binding domain-like"/>
    <property type="match status" value="1"/>
</dbReference>
<dbReference type="OrthoDB" id="25840at2759"/>
<sequence length="194" mass="21932">MPKIKISHIISFSSEDPNFPANNLLKSDSYRKWKCKEPGEKEASVLFQLEKAVQIDSIDIGNECSAFVEVLVGRSSQSSDEFKVLLMTSSFMSPMEARNVVNPNRVRMFSSDKLDSSSVKEKWDRVKVVCTQPFNKHIQYGLSFLNLNSPPEKVEPKAPIMFGKFSLRDEEKDDIKAGSLFDGYKGKQEVGILK</sequence>
<dbReference type="FunFam" id="2.60.120.260:FF:000025">
    <property type="entry name" value="DNA repair protein XRCC1 isoform X1"/>
    <property type="match status" value="1"/>
</dbReference>
<comment type="caution">
    <text evidence="2">The sequence shown here is derived from an EMBL/GenBank/DDBJ whole genome shotgun (WGS) entry which is preliminary data.</text>
</comment>
<dbReference type="AlphaFoldDB" id="A0A8K0P1C9"/>
<gene>
    <name evidence="2" type="ORF">J437_LFUL009760</name>
</gene>
<feature type="domain" description="DNA-repair protein Xrcc1 N-terminal" evidence="1">
    <location>
        <begin position="1"/>
        <end position="146"/>
    </location>
</feature>
<evidence type="ECO:0000313" key="3">
    <source>
        <dbReference type="Proteomes" id="UP000792457"/>
    </source>
</evidence>
<evidence type="ECO:0000313" key="2">
    <source>
        <dbReference type="EMBL" id="KAG8229896.1"/>
    </source>
</evidence>
<dbReference type="SUPFAM" id="SSF49785">
    <property type="entry name" value="Galactose-binding domain-like"/>
    <property type="match status" value="1"/>
</dbReference>
<reference evidence="2" key="2">
    <citation type="submission" date="2017-10" db="EMBL/GenBank/DDBJ databases">
        <title>Ladona fulva Genome sequencing and assembly.</title>
        <authorList>
            <person name="Murali S."/>
            <person name="Richards S."/>
            <person name="Bandaranaike D."/>
            <person name="Bellair M."/>
            <person name="Blankenburg K."/>
            <person name="Chao H."/>
            <person name="Dinh H."/>
            <person name="Doddapaneni H."/>
            <person name="Dugan-Rocha S."/>
            <person name="Elkadiri S."/>
            <person name="Gnanaolivu R."/>
            <person name="Hernandez B."/>
            <person name="Skinner E."/>
            <person name="Javaid M."/>
            <person name="Lee S."/>
            <person name="Li M."/>
            <person name="Ming W."/>
            <person name="Munidasa M."/>
            <person name="Muniz J."/>
            <person name="Nguyen L."/>
            <person name="Hughes D."/>
            <person name="Osuji N."/>
            <person name="Pu L.-L."/>
            <person name="Puazo M."/>
            <person name="Qu C."/>
            <person name="Quiroz J."/>
            <person name="Raj R."/>
            <person name="Weissenberger G."/>
            <person name="Xin Y."/>
            <person name="Zou X."/>
            <person name="Han Y."/>
            <person name="Worley K."/>
            <person name="Muzny D."/>
            <person name="Gibbs R."/>
        </authorList>
    </citation>
    <scope>NUCLEOTIDE SEQUENCE</scope>
    <source>
        <strain evidence="2">Sampled in the wild</strain>
    </source>
</reference>
<protein>
    <recommendedName>
        <fullName evidence="1">DNA-repair protein Xrcc1 N-terminal domain-containing protein</fullName>
    </recommendedName>
</protein>